<evidence type="ECO:0000256" key="1">
    <source>
        <dbReference type="ARBA" id="ARBA00038228"/>
    </source>
</evidence>
<dbReference type="EMBL" id="HBUF01003785">
    <property type="protein sequence ID" value="CAG6606505.1"/>
    <property type="molecule type" value="Transcribed_RNA"/>
</dbReference>
<dbReference type="EMBL" id="HBUF01003788">
    <property type="protein sequence ID" value="CAG6606514.1"/>
    <property type="molecule type" value="Transcribed_RNA"/>
</dbReference>
<dbReference type="EMBL" id="HBUF01268434">
    <property type="protein sequence ID" value="CAG6684621.1"/>
    <property type="molecule type" value="Transcribed_RNA"/>
</dbReference>
<dbReference type="EMBL" id="HBUF01357190">
    <property type="protein sequence ID" value="CAG6718273.1"/>
    <property type="molecule type" value="Transcribed_RNA"/>
</dbReference>
<dbReference type="EMBL" id="HBUF01268436">
    <property type="protein sequence ID" value="CAG6684623.1"/>
    <property type="molecule type" value="Transcribed_RNA"/>
</dbReference>
<reference evidence="4" key="1">
    <citation type="submission" date="2021-05" db="EMBL/GenBank/DDBJ databases">
        <authorList>
            <person name="Alioto T."/>
            <person name="Alioto T."/>
            <person name="Gomez Garrido J."/>
        </authorList>
    </citation>
    <scope>NUCLEOTIDE SEQUENCE</scope>
</reference>
<proteinExistence type="inferred from homology"/>
<dbReference type="EMBL" id="HBUF01268438">
    <property type="protein sequence ID" value="CAG6684625.1"/>
    <property type="molecule type" value="Transcribed_RNA"/>
</dbReference>
<evidence type="ECO:0000256" key="3">
    <source>
        <dbReference type="SAM" id="Phobius"/>
    </source>
</evidence>
<organism evidence="4">
    <name type="scientific">Cacopsylla melanoneura</name>
    <dbReference type="NCBI Taxonomy" id="428564"/>
    <lineage>
        <taxon>Eukaryota</taxon>
        <taxon>Metazoa</taxon>
        <taxon>Ecdysozoa</taxon>
        <taxon>Arthropoda</taxon>
        <taxon>Hexapoda</taxon>
        <taxon>Insecta</taxon>
        <taxon>Pterygota</taxon>
        <taxon>Neoptera</taxon>
        <taxon>Paraneoptera</taxon>
        <taxon>Hemiptera</taxon>
        <taxon>Sternorrhyncha</taxon>
        <taxon>Psylloidea</taxon>
        <taxon>Psyllidae</taxon>
        <taxon>Psyllinae</taxon>
        <taxon>Cacopsylla</taxon>
    </lineage>
</organism>
<dbReference type="EMBL" id="HBUF01594471">
    <property type="protein sequence ID" value="CAG6774323.1"/>
    <property type="molecule type" value="Transcribed_RNA"/>
</dbReference>
<keyword evidence="3" id="KW-0472">Membrane</keyword>
<dbReference type="InterPro" id="IPR029069">
    <property type="entry name" value="HotDog_dom_sf"/>
</dbReference>
<evidence type="ECO:0000256" key="2">
    <source>
        <dbReference type="ARBA" id="ARBA00041112"/>
    </source>
</evidence>
<dbReference type="EMBL" id="HBUF01003787">
    <property type="protein sequence ID" value="CAG6606511.1"/>
    <property type="molecule type" value="Transcribed_RNA"/>
</dbReference>
<evidence type="ECO:0000313" key="4">
    <source>
        <dbReference type="EMBL" id="CAG6774326.1"/>
    </source>
</evidence>
<sequence length="224" mass="26804">MDTETIYLIILAIVGCWLISYWVLDNHWFYRALVCVLHTVLFKKNIHILDPTHYYGICWTTDVDIWVFHMNNTKYLRELDFARTDFLVRTRIFQHVRKKKGMVVVGSTYIRYRRFIKVFQIFKISTRIVYWDNNSIYFEHRFITVKDQFVCAIAYVKQRITNFDVEEMMRQFIDKNVVTNENGNTVINKPPIPLEIQKMIDLEEASSAQLKSENLPQAVQVEMT</sequence>
<dbReference type="EMBL" id="HBUF01003784">
    <property type="protein sequence ID" value="CAG6606502.1"/>
    <property type="molecule type" value="Transcribed_RNA"/>
</dbReference>
<dbReference type="PANTHER" id="PTHR12475:SF4">
    <property type="entry name" value="PROTEIN THEM6"/>
    <property type="match status" value="1"/>
</dbReference>
<feature type="transmembrane region" description="Helical" evidence="3">
    <location>
        <begin position="6"/>
        <end position="24"/>
    </location>
</feature>
<dbReference type="EMBL" id="HBUF01594469">
    <property type="protein sequence ID" value="CAG6774321.1"/>
    <property type="molecule type" value="Transcribed_RNA"/>
</dbReference>
<dbReference type="EMBL" id="HBUF01357191">
    <property type="protein sequence ID" value="CAG6718274.1"/>
    <property type="molecule type" value="Transcribed_RNA"/>
</dbReference>
<dbReference type="EMBL" id="HBUF01268435">
    <property type="protein sequence ID" value="CAG6684622.1"/>
    <property type="molecule type" value="Transcribed_RNA"/>
</dbReference>
<dbReference type="EMBL" id="HBUF01268437">
    <property type="protein sequence ID" value="CAG6684624.1"/>
    <property type="molecule type" value="Transcribed_RNA"/>
</dbReference>
<accession>A0A8D9F207</accession>
<keyword evidence="3" id="KW-1133">Transmembrane helix</keyword>
<dbReference type="EMBL" id="HBUF01594472">
    <property type="protein sequence ID" value="CAG6774324.1"/>
    <property type="molecule type" value="Transcribed_RNA"/>
</dbReference>
<dbReference type="EMBL" id="HBUF01594473">
    <property type="protein sequence ID" value="CAG6774325.1"/>
    <property type="molecule type" value="Transcribed_RNA"/>
</dbReference>
<dbReference type="SUPFAM" id="SSF54637">
    <property type="entry name" value="Thioesterase/thiol ester dehydrase-isomerase"/>
    <property type="match status" value="1"/>
</dbReference>
<dbReference type="Gene3D" id="3.10.129.10">
    <property type="entry name" value="Hotdog Thioesterase"/>
    <property type="match status" value="1"/>
</dbReference>
<dbReference type="Pfam" id="PF13279">
    <property type="entry name" value="4HBT_2"/>
    <property type="match status" value="1"/>
</dbReference>
<dbReference type="CDD" id="cd00586">
    <property type="entry name" value="4HBT"/>
    <property type="match status" value="1"/>
</dbReference>
<name>A0A8D9F207_9HEMI</name>
<dbReference type="EMBL" id="HBUF01268433">
    <property type="protein sequence ID" value="CAG6684620.1"/>
    <property type="molecule type" value="Transcribed_RNA"/>
</dbReference>
<dbReference type="EMBL" id="HBUF01594470">
    <property type="protein sequence ID" value="CAG6774322.1"/>
    <property type="molecule type" value="Transcribed_RNA"/>
</dbReference>
<dbReference type="AlphaFoldDB" id="A0A8D9F207"/>
<dbReference type="PANTHER" id="PTHR12475">
    <property type="match status" value="1"/>
</dbReference>
<dbReference type="EMBL" id="HBUF01594475">
    <property type="protein sequence ID" value="CAG6774327.1"/>
    <property type="molecule type" value="Transcribed_RNA"/>
</dbReference>
<dbReference type="InterPro" id="IPR051490">
    <property type="entry name" value="THEM6_lcsJ_thioesterase"/>
</dbReference>
<protein>
    <recommendedName>
        <fullName evidence="2">Protein THEM6</fullName>
    </recommendedName>
</protein>
<dbReference type="EMBL" id="HBUF01594474">
    <property type="protein sequence ID" value="CAG6774326.1"/>
    <property type="molecule type" value="Transcribed_RNA"/>
</dbReference>
<comment type="similarity">
    <text evidence="1">Belongs to the THEM6 family.</text>
</comment>
<dbReference type="EMBL" id="HBUF01003786">
    <property type="protein sequence ID" value="CAG6606508.1"/>
    <property type="molecule type" value="Transcribed_RNA"/>
</dbReference>
<keyword evidence="3" id="KW-0812">Transmembrane</keyword>
<dbReference type="EMBL" id="HBUF01357189">
    <property type="protein sequence ID" value="CAG6718272.1"/>
    <property type="molecule type" value="Transcribed_RNA"/>
</dbReference>